<evidence type="ECO:0000313" key="3">
    <source>
        <dbReference type="EMBL" id="KAF5198375.1"/>
    </source>
</evidence>
<dbReference type="InterPro" id="IPR036020">
    <property type="entry name" value="WW_dom_sf"/>
</dbReference>
<name>A0A7J6WPJ6_THATH</name>
<dbReference type="SMART" id="SM00456">
    <property type="entry name" value="WW"/>
    <property type="match status" value="1"/>
</dbReference>
<dbReference type="PROSITE" id="PS50020">
    <property type="entry name" value="WW_DOMAIN_2"/>
    <property type="match status" value="1"/>
</dbReference>
<organism evidence="3 4">
    <name type="scientific">Thalictrum thalictroides</name>
    <name type="common">Rue-anemone</name>
    <name type="synonym">Anemone thalictroides</name>
    <dbReference type="NCBI Taxonomy" id="46969"/>
    <lineage>
        <taxon>Eukaryota</taxon>
        <taxon>Viridiplantae</taxon>
        <taxon>Streptophyta</taxon>
        <taxon>Embryophyta</taxon>
        <taxon>Tracheophyta</taxon>
        <taxon>Spermatophyta</taxon>
        <taxon>Magnoliopsida</taxon>
        <taxon>Ranunculales</taxon>
        <taxon>Ranunculaceae</taxon>
        <taxon>Thalictroideae</taxon>
        <taxon>Thalictrum</taxon>
    </lineage>
</organism>
<feature type="compositionally biased region" description="Polar residues" evidence="1">
    <location>
        <begin position="325"/>
        <end position="334"/>
    </location>
</feature>
<feature type="compositionally biased region" description="Polar residues" evidence="1">
    <location>
        <begin position="293"/>
        <end position="305"/>
    </location>
</feature>
<protein>
    <recommendedName>
        <fullName evidence="2">WW domain-containing protein</fullName>
    </recommendedName>
</protein>
<feature type="compositionally biased region" description="Polar residues" evidence="1">
    <location>
        <begin position="252"/>
        <end position="261"/>
    </location>
</feature>
<dbReference type="Proteomes" id="UP000554482">
    <property type="component" value="Unassembled WGS sequence"/>
</dbReference>
<dbReference type="InterPro" id="IPR001202">
    <property type="entry name" value="WW_dom"/>
</dbReference>
<proteinExistence type="predicted"/>
<feature type="compositionally biased region" description="Basic and acidic residues" evidence="1">
    <location>
        <begin position="145"/>
        <end position="159"/>
    </location>
</feature>
<dbReference type="EMBL" id="JABWDY010013307">
    <property type="protein sequence ID" value="KAF5198375.1"/>
    <property type="molecule type" value="Genomic_DNA"/>
</dbReference>
<dbReference type="OrthoDB" id="1939139at2759"/>
<accession>A0A7J6WPJ6</accession>
<evidence type="ECO:0000259" key="2">
    <source>
        <dbReference type="PROSITE" id="PS50020"/>
    </source>
</evidence>
<dbReference type="AlphaFoldDB" id="A0A7J6WPJ6"/>
<feature type="region of interest" description="Disordered" evidence="1">
    <location>
        <begin position="128"/>
        <end position="344"/>
    </location>
</feature>
<dbReference type="CDD" id="cd00201">
    <property type="entry name" value="WW"/>
    <property type="match status" value="1"/>
</dbReference>
<feature type="compositionally biased region" description="Basic and acidic residues" evidence="1">
    <location>
        <begin position="306"/>
        <end position="315"/>
    </location>
</feature>
<feature type="compositionally biased region" description="Basic and acidic residues" evidence="1">
    <location>
        <begin position="216"/>
        <end position="228"/>
    </location>
</feature>
<evidence type="ECO:0000313" key="4">
    <source>
        <dbReference type="Proteomes" id="UP000554482"/>
    </source>
</evidence>
<comment type="caution">
    <text evidence="3">The sequence shown here is derived from an EMBL/GenBank/DDBJ whole genome shotgun (WGS) entry which is preliminary data.</text>
</comment>
<gene>
    <name evidence="3" type="ORF">FRX31_012036</name>
</gene>
<dbReference type="SUPFAM" id="SSF51045">
    <property type="entry name" value="WW domain"/>
    <property type="match status" value="1"/>
</dbReference>
<dbReference type="PROSITE" id="PS01159">
    <property type="entry name" value="WW_DOMAIN_1"/>
    <property type="match status" value="1"/>
</dbReference>
<dbReference type="Pfam" id="PF00397">
    <property type="entry name" value="WW"/>
    <property type="match status" value="1"/>
</dbReference>
<feature type="domain" description="WW" evidence="2">
    <location>
        <begin position="29"/>
        <end position="62"/>
    </location>
</feature>
<evidence type="ECO:0000256" key="1">
    <source>
        <dbReference type="SAM" id="MobiDB-lite"/>
    </source>
</evidence>
<keyword evidence="4" id="KW-1185">Reference proteome</keyword>
<sequence>MQQAAASLATVPTTLATSTTASTPHILTAPPTCEWSEHTCPDGFKYYYNCITKESRWENPKELIDSKEQQLRLPVQRAHIQSRVQNLVISTNSACQMHLTTTSSSSQGWYNGSGQSADFSIQGRGFYRGSSSGSNGGSYGNRGCSRRDQRGDWNREKQNGDTQSYGWSKGEDEQVDGWGNQGSGNNRTSDSRWNKGKPHGDNQSSGWSKDANANEGDQRSDWNREKQNGDTQSLGWSKGEDDQVDGWGNQGSGNYRTSDSGWNKGKLHGDDQSSGLSKDANANAGDQVGGWGSQVSGNKDTCNSDWNREKSHADNESFGWRTRISGETGTSNSEGWAGEQIESWNQSNVAAKTVSAGWNKTIGAEGKTNKNDAQADDPWAKVIMNSLGEENRGSGGKGGW</sequence>
<dbReference type="Gene3D" id="2.20.70.10">
    <property type="match status" value="1"/>
</dbReference>
<reference evidence="3 4" key="1">
    <citation type="submission" date="2020-06" db="EMBL/GenBank/DDBJ databases">
        <title>Transcriptomic and genomic resources for Thalictrum thalictroides and T. hernandezii: Facilitating candidate gene discovery in an emerging model plant lineage.</title>
        <authorList>
            <person name="Arias T."/>
            <person name="Riano-Pachon D.M."/>
            <person name="Di Stilio V.S."/>
        </authorList>
    </citation>
    <scope>NUCLEOTIDE SEQUENCE [LARGE SCALE GENOMIC DNA]</scope>
    <source>
        <strain evidence="4">cv. WT478/WT964</strain>
        <tissue evidence="3">Leaves</tissue>
    </source>
</reference>